<dbReference type="SMART" id="SM00849">
    <property type="entry name" value="Lactamase_B"/>
    <property type="match status" value="1"/>
</dbReference>
<evidence type="ECO:0000259" key="2">
    <source>
        <dbReference type="SMART" id="SM00849"/>
    </source>
</evidence>
<dbReference type="Gene3D" id="3.40.50.10890">
    <property type="match status" value="1"/>
</dbReference>
<dbReference type="Gene3D" id="3.60.15.10">
    <property type="entry name" value="Ribonuclease Z/Hydroxyacylglutathione hydrolase-like"/>
    <property type="match status" value="1"/>
</dbReference>
<feature type="domain" description="Metallo-beta-lactamase" evidence="2">
    <location>
        <begin position="13"/>
        <end position="246"/>
    </location>
</feature>
<dbReference type="Pfam" id="PF07521">
    <property type="entry name" value="RMMBL"/>
    <property type="match status" value="1"/>
</dbReference>
<protein>
    <submittedName>
        <fullName evidence="4">RNA-metabolising metallo-beta-lactamase</fullName>
    </submittedName>
</protein>
<dbReference type="Pfam" id="PF00753">
    <property type="entry name" value="Lactamase_B"/>
    <property type="match status" value="1"/>
</dbReference>
<evidence type="ECO:0000259" key="3">
    <source>
        <dbReference type="SMART" id="SM01027"/>
    </source>
</evidence>
<evidence type="ECO:0000256" key="1">
    <source>
        <dbReference type="ARBA" id="ARBA00022801"/>
    </source>
</evidence>
<dbReference type="InterPro" id="IPR050698">
    <property type="entry name" value="MBL"/>
</dbReference>
<name>A0A0G0B5M0_9BACT</name>
<sequence length="476" mass="53808">MKIQFNGAARTVTGSCYYMDAGDFKFLVDCGAFQGPDNVEKLNYEPFPFNPAEIDAVFLTHAHFDHCGRLPLLVKQGFKGRIISTQPTRDLAKIVLLDAAHLQKEEYERNLAKVKESGGGIENPAYEGSQFAERKPLYTEEDVEEMMKLFNVYPYGNSVTLNDKCEFRLRDAGHILGSALLEFWVTLETGRVRKIVFSGDLGQPGARIVRDPDMVREADYVICESTYGNRIHKDRNETVLELLSALQTAQKEGGNVLIPSFALERTQEILYEINLFVENRLLSDLPIYIDSPMASKATEVFRQYPDFYDEDAKRLMEKGDDPFNFPGLHTVDSTDESKRLISKRGIVIIAGSGMCTGGRIVHHLKNNIENSKTHVVIVGYQVKGTLGRRIVDGEKRISIMGQEYENNAKLHTLGGFSAHADERDLRYWLRSFGHTPKTIFLTHGDEDIALEFAKNVSEELQIDAHVPNMNEIFELK</sequence>
<gene>
    <name evidence="4" type="ORF">UR61_C0043G0002</name>
</gene>
<dbReference type="PATRIC" id="fig|1619093.3.peg.432"/>
<dbReference type="GO" id="GO:0004521">
    <property type="term" value="F:RNA endonuclease activity"/>
    <property type="evidence" value="ECO:0007669"/>
    <property type="project" value="TreeGrafter"/>
</dbReference>
<evidence type="ECO:0000313" key="4">
    <source>
        <dbReference type="EMBL" id="KKP64594.1"/>
    </source>
</evidence>
<dbReference type="AlphaFoldDB" id="A0A0G0B5M0"/>
<feature type="domain" description="Beta-Casp" evidence="3">
    <location>
        <begin position="266"/>
        <end position="390"/>
    </location>
</feature>
<dbReference type="InterPro" id="IPR001279">
    <property type="entry name" value="Metallo-B-lactamas"/>
</dbReference>
<dbReference type="InterPro" id="IPR022712">
    <property type="entry name" value="Beta_Casp"/>
</dbReference>
<dbReference type="SMART" id="SM01027">
    <property type="entry name" value="Beta-Casp"/>
    <property type="match status" value="1"/>
</dbReference>
<dbReference type="GO" id="GO:0016787">
    <property type="term" value="F:hydrolase activity"/>
    <property type="evidence" value="ECO:0007669"/>
    <property type="project" value="UniProtKB-KW"/>
</dbReference>
<organism evidence="4 5">
    <name type="scientific">candidate division WS6 bacterium GW2011_GWE1_34_7</name>
    <dbReference type="NCBI Taxonomy" id="1619093"/>
    <lineage>
        <taxon>Bacteria</taxon>
        <taxon>Candidatus Dojkabacteria</taxon>
    </lineage>
</organism>
<dbReference type="InterPro" id="IPR036866">
    <property type="entry name" value="RibonucZ/Hydroxyglut_hydro"/>
</dbReference>
<comment type="caution">
    <text evidence="4">The sequence shown here is derived from an EMBL/GenBank/DDBJ whole genome shotgun (WGS) entry which is preliminary data.</text>
</comment>
<reference evidence="4 5" key="1">
    <citation type="journal article" date="2015" name="Nature">
        <title>rRNA introns, odd ribosomes, and small enigmatic genomes across a large radiation of phyla.</title>
        <authorList>
            <person name="Brown C.T."/>
            <person name="Hug L.A."/>
            <person name="Thomas B.C."/>
            <person name="Sharon I."/>
            <person name="Castelle C.J."/>
            <person name="Singh A."/>
            <person name="Wilkins M.J."/>
            <person name="Williams K.H."/>
            <person name="Banfield J.F."/>
        </authorList>
    </citation>
    <scope>NUCLEOTIDE SEQUENCE [LARGE SCALE GENOMIC DNA]</scope>
</reference>
<dbReference type="PANTHER" id="PTHR11203">
    <property type="entry name" value="CLEAVAGE AND POLYADENYLATION SPECIFICITY FACTOR FAMILY MEMBER"/>
    <property type="match status" value="1"/>
</dbReference>
<dbReference type="InterPro" id="IPR011108">
    <property type="entry name" value="RMMBL"/>
</dbReference>
<dbReference type="CDD" id="cd16295">
    <property type="entry name" value="TTHA0252-CPSF-like_MBL-fold"/>
    <property type="match status" value="1"/>
</dbReference>
<accession>A0A0G0B5M0</accession>
<dbReference type="Pfam" id="PF10996">
    <property type="entry name" value="Beta-Casp"/>
    <property type="match status" value="1"/>
</dbReference>
<evidence type="ECO:0000313" key="5">
    <source>
        <dbReference type="Proteomes" id="UP000033866"/>
    </source>
</evidence>
<dbReference type="EMBL" id="LBPV01000043">
    <property type="protein sequence ID" value="KKP64594.1"/>
    <property type="molecule type" value="Genomic_DNA"/>
</dbReference>
<proteinExistence type="predicted"/>
<dbReference type="PANTHER" id="PTHR11203:SF37">
    <property type="entry name" value="INTEGRATOR COMPLEX SUBUNIT 11"/>
    <property type="match status" value="1"/>
</dbReference>
<dbReference type="SUPFAM" id="SSF56281">
    <property type="entry name" value="Metallo-hydrolase/oxidoreductase"/>
    <property type="match status" value="1"/>
</dbReference>
<keyword evidence="1" id="KW-0378">Hydrolase</keyword>
<dbReference type="Proteomes" id="UP000033866">
    <property type="component" value="Unassembled WGS sequence"/>
</dbReference>